<evidence type="ECO:0000256" key="1">
    <source>
        <dbReference type="ARBA" id="ARBA00009437"/>
    </source>
</evidence>
<keyword evidence="3" id="KW-0238">DNA-binding</keyword>
<geneLocation type="plasmid" evidence="7">
    <name>prln1</name>
</geneLocation>
<evidence type="ECO:0000259" key="5">
    <source>
        <dbReference type="PROSITE" id="PS50931"/>
    </source>
</evidence>
<dbReference type="AlphaFoldDB" id="A0A2K9ZCY1"/>
<feature type="domain" description="HTH lysR-type" evidence="5">
    <location>
        <begin position="44"/>
        <end position="101"/>
    </location>
</feature>
<dbReference type="GO" id="GO:0043565">
    <property type="term" value="F:sequence-specific DNA binding"/>
    <property type="evidence" value="ECO:0007669"/>
    <property type="project" value="TreeGrafter"/>
</dbReference>
<dbReference type="GO" id="GO:0006351">
    <property type="term" value="P:DNA-templated transcription"/>
    <property type="evidence" value="ECO:0007669"/>
    <property type="project" value="TreeGrafter"/>
</dbReference>
<dbReference type="PROSITE" id="PS50931">
    <property type="entry name" value="HTH_LYSR"/>
    <property type="match status" value="1"/>
</dbReference>
<keyword evidence="2" id="KW-0805">Transcription regulation</keyword>
<sequence length="360" mass="38964">MSPPAGLAQSGCSSSRACLWCNRLMNTSVQSRKTVIQPTLARLPPLTSLRAFVATARHLNFIRAAEELHVTSAAVGQQIRLLEDYLGQSLFHRARGQLQLTPAGLALVPGLTAAFDAVLSAMTQFVTSDHEQPIRVSVAPSFASKWLIPRLDALRRAAPGLQILVDASTQLTDLDAGDADCVIRYGSGAYSGLAVDYLLSEAVLPVCSREFADRHDLWKGAEAIEGVPLLHEEGAEHDHSCPDWHSWLRAEGLSYRLSQGGFHLNQSSLVLDAAMAGQGLGLGKIRLAEAEIRSGRLVSPFGAPQPVSFSYFFATTQHKSRLMRVDLFRNWLLTEARASQTIDAIAMGSIRPALGMIAAE</sequence>
<comment type="similarity">
    <text evidence="1">Belongs to the LysR transcriptional regulatory family.</text>
</comment>
<dbReference type="Pfam" id="PF03466">
    <property type="entry name" value="LysR_substrate"/>
    <property type="match status" value="1"/>
</dbReference>
<dbReference type="Gene3D" id="3.40.190.10">
    <property type="entry name" value="Periplasmic binding protein-like II"/>
    <property type="match status" value="2"/>
</dbReference>
<dbReference type="PANTHER" id="PTHR30537">
    <property type="entry name" value="HTH-TYPE TRANSCRIPTIONAL REGULATOR"/>
    <property type="match status" value="1"/>
</dbReference>
<accession>A0A2K9ZCY1</accession>
<protein>
    <submittedName>
        <fullName evidence="6">Transcriptional regulator</fullName>
    </submittedName>
</protein>
<evidence type="ECO:0000256" key="4">
    <source>
        <dbReference type="ARBA" id="ARBA00023163"/>
    </source>
</evidence>
<dbReference type="Proteomes" id="UP000238523">
    <property type="component" value="Plasmid pRLN1"/>
</dbReference>
<dbReference type="InterPro" id="IPR000847">
    <property type="entry name" value="LysR_HTH_N"/>
</dbReference>
<organism evidence="6 7">
    <name type="scientific">Rhizobium leguminosarum</name>
    <dbReference type="NCBI Taxonomy" id="384"/>
    <lineage>
        <taxon>Bacteria</taxon>
        <taxon>Pseudomonadati</taxon>
        <taxon>Pseudomonadota</taxon>
        <taxon>Alphaproteobacteria</taxon>
        <taxon>Hyphomicrobiales</taxon>
        <taxon>Rhizobiaceae</taxon>
        <taxon>Rhizobium/Agrobacterium group</taxon>
        <taxon>Rhizobium</taxon>
    </lineage>
</organism>
<dbReference type="PRINTS" id="PR00039">
    <property type="entry name" value="HTHLYSR"/>
</dbReference>
<dbReference type="InterPro" id="IPR058163">
    <property type="entry name" value="LysR-type_TF_proteobact-type"/>
</dbReference>
<dbReference type="SUPFAM" id="SSF53850">
    <property type="entry name" value="Periplasmic binding protein-like II"/>
    <property type="match status" value="1"/>
</dbReference>
<dbReference type="InterPro" id="IPR036390">
    <property type="entry name" value="WH_DNA-bd_sf"/>
</dbReference>
<reference evidence="6 7" key="1">
    <citation type="submission" date="2017-11" db="EMBL/GenBank/DDBJ databases">
        <title>Complete genome of Rhizobium leguminosarum Norway, an ineffective micro-symbiont.</title>
        <authorList>
            <person name="Hoffrichter A."/>
            <person name="Liang J."/>
            <person name="Brachmann A."/>
            <person name="Marin M."/>
        </authorList>
    </citation>
    <scope>NUCLEOTIDE SEQUENCE [LARGE SCALE GENOMIC DNA]</scope>
    <source>
        <strain evidence="6 7">Norway</strain>
        <plasmid evidence="7">Plasmid prln1</plasmid>
    </source>
</reference>
<proteinExistence type="inferred from homology"/>
<keyword evidence="4" id="KW-0804">Transcription</keyword>
<dbReference type="InterPro" id="IPR036388">
    <property type="entry name" value="WH-like_DNA-bd_sf"/>
</dbReference>
<dbReference type="SUPFAM" id="SSF46785">
    <property type="entry name" value="Winged helix' DNA-binding domain"/>
    <property type="match status" value="1"/>
</dbReference>
<evidence type="ECO:0000313" key="7">
    <source>
        <dbReference type="Proteomes" id="UP000238523"/>
    </source>
</evidence>
<dbReference type="EMBL" id="CP025013">
    <property type="protein sequence ID" value="AUW46089.1"/>
    <property type="molecule type" value="Genomic_DNA"/>
</dbReference>
<gene>
    <name evidence="6" type="ORF">CUJ84_pRLN1000632</name>
</gene>
<dbReference type="InterPro" id="IPR005119">
    <property type="entry name" value="LysR_subst-bd"/>
</dbReference>
<dbReference type="GO" id="GO:0003700">
    <property type="term" value="F:DNA-binding transcription factor activity"/>
    <property type="evidence" value="ECO:0007669"/>
    <property type="project" value="InterPro"/>
</dbReference>
<dbReference type="Gene3D" id="1.10.10.10">
    <property type="entry name" value="Winged helix-like DNA-binding domain superfamily/Winged helix DNA-binding domain"/>
    <property type="match status" value="1"/>
</dbReference>
<keyword evidence="6" id="KW-0614">Plasmid</keyword>
<name>A0A2K9ZCY1_RHILE</name>
<evidence type="ECO:0000256" key="3">
    <source>
        <dbReference type="ARBA" id="ARBA00023125"/>
    </source>
</evidence>
<dbReference type="PANTHER" id="PTHR30537:SF26">
    <property type="entry name" value="GLYCINE CLEAVAGE SYSTEM TRANSCRIPTIONAL ACTIVATOR"/>
    <property type="match status" value="1"/>
</dbReference>
<dbReference type="Pfam" id="PF00126">
    <property type="entry name" value="HTH_1"/>
    <property type="match status" value="1"/>
</dbReference>
<evidence type="ECO:0000313" key="6">
    <source>
        <dbReference type="EMBL" id="AUW46089.1"/>
    </source>
</evidence>
<evidence type="ECO:0000256" key="2">
    <source>
        <dbReference type="ARBA" id="ARBA00023015"/>
    </source>
</evidence>
<dbReference type="CDD" id="cd08432">
    <property type="entry name" value="PBP2_GcdR_TrpI_HvrB_AmpR_like"/>
    <property type="match status" value="1"/>
</dbReference>